<feature type="compositionally biased region" description="Acidic residues" evidence="13">
    <location>
        <begin position="678"/>
        <end position="714"/>
    </location>
</feature>
<feature type="compositionally biased region" description="Acidic residues" evidence="13">
    <location>
        <begin position="769"/>
        <end position="781"/>
    </location>
</feature>
<evidence type="ECO:0000256" key="14">
    <source>
        <dbReference type="SAM" id="Phobius"/>
    </source>
</evidence>
<evidence type="ECO:0000313" key="17">
    <source>
        <dbReference type="Proteomes" id="UP000284706"/>
    </source>
</evidence>
<dbReference type="FunFam" id="3.30.40.10:FF:000287">
    <property type="entry name" value="RING finger membrane protein"/>
    <property type="match status" value="1"/>
</dbReference>
<keyword evidence="7" id="KW-0479">Metal-binding</keyword>
<evidence type="ECO:0000256" key="3">
    <source>
        <dbReference type="ARBA" id="ARBA00004906"/>
    </source>
</evidence>
<sequence length="1042" mass="111036">MSMQEAEEQDTCRICSAPAEPDQPLFHPCKCSGTIRYIHQDCLTTWLAHSKKKNCDVCKHPYAFTKVYAPDMPSSLPPLLLIKRLLQQLFWALLFVLRAVAVTAIWLGVLPWVTVWTWRMYFSMGESTAWWISDRPRPPSSEPPLPFYSKILASSSLLSSLSASTPTSPATSLSSPTSIPTHTPPIPVPTGFLAKISTHPLWLALSADIFAGQIIASLIVLVFVAIFLLREWISQNARPGVFEEEDAPAPAPVAPGPVAAPALGAAAGAALQGQMVGLLAAQNDADFNARLDALIRDAAAAAGGVGPGGEIGPPPPEVRARLEHVLGAERAEEVIRDFMARQAAAGAPGNGGNNRRNNNAVVLDPEIAADPDRWSTTDDDHGSPAGAKRPRVKRKKLHRERERIRRARRQHRVGRAGAEYGIVVPGEASEDEDDQAESGEGSASGQGALGFAFPPHRDALSPSASGPSTSMSASTSVSSALAHSPPQSSVSSPPPSEESEERAREGEADDPAASETTLNPADLTSTSIFPTVSLQPPNGSIPFSLRSVNTSSSNLASSSTPTSYSATLPHSPPPYSASSSSPYPARPPLPSAGLPLPKSGSGSPFLHSASPVPGRTPAESPSVSVTYRAPEELGRDGEDTGEGSSSGFVLPPPGYFDRKNESGKRKRDADDGAHDADSETEEDEETLLEGYSYDEDVDMDVDMDVDADNEDQDGDQQRPGQELEQEQLFDSDVDMEAERRRYFREEGVGADDANLPGLARVPSSSDSSSSEDEDAEEEEDDDLHHHHDHHDDAHQDLLEEENDDEEEFDEDEDLEGQWEVAEVDPAAAAAAIAAGQAAGAQLQPQGPNALNAAAARARNRANALGNLNANGNGNANGGPNGNGLLDQDAAAAAALAAEELDGNVEDDMEGAMEAIGMRGPIYGVLQNAALMIFVLDTAIGLGVWIPFTIGKTTALLSLDPHRMLQVLHLPIRAMRVVTDPFVDFIQWILVDLVLPWVLRLLGLVLKLVVFVGSVSAGKVLGEETREGVVQFGMKLYNQSVDL</sequence>
<evidence type="ECO:0000256" key="7">
    <source>
        <dbReference type="ARBA" id="ARBA00022723"/>
    </source>
</evidence>
<evidence type="ECO:0000256" key="8">
    <source>
        <dbReference type="ARBA" id="ARBA00022771"/>
    </source>
</evidence>
<dbReference type="Pfam" id="PF12906">
    <property type="entry name" value="RINGv"/>
    <property type="match status" value="1"/>
</dbReference>
<evidence type="ECO:0000256" key="12">
    <source>
        <dbReference type="ARBA" id="ARBA00023136"/>
    </source>
</evidence>
<dbReference type="CDD" id="cd16702">
    <property type="entry name" value="RING_CH-C4HC3_MARCH6"/>
    <property type="match status" value="1"/>
</dbReference>
<dbReference type="SMART" id="SM00744">
    <property type="entry name" value="RINGv"/>
    <property type="match status" value="1"/>
</dbReference>
<evidence type="ECO:0000256" key="11">
    <source>
        <dbReference type="ARBA" id="ARBA00022989"/>
    </source>
</evidence>
<dbReference type="SUPFAM" id="SSF57850">
    <property type="entry name" value="RING/U-box"/>
    <property type="match status" value="1"/>
</dbReference>
<dbReference type="STRING" id="231916.A0A409VTB4"/>
<feature type="domain" description="RING-CH-type" evidence="15">
    <location>
        <begin position="4"/>
        <end position="65"/>
    </location>
</feature>
<evidence type="ECO:0000256" key="13">
    <source>
        <dbReference type="SAM" id="MobiDB-lite"/>
    </source>
</evidence>
<dbReference type="AlphaFoldDB" id="A0A409VTB4"/>
<evidence type="ECO:0000256" key="1">
    <source>
        <dbReference type="ARBA" id="ARBA00000900"/>
    </source>
</evidence>
<organism evidence="16 17">
    <name type="scientific">Gymnopilus dilepis</name>
    <dbReference type="NCBI Taxonomy" id="231916"/>
    <lineage>
        <taxon>Eukaryota</taxon>
        <taxon>Fungi</taxon>
        <taxon>Dikarya</taxon>
        <taxon>Basidiomycota</taxon>
        <taxon>Agaricomycotina</taxon>
        <taxon>Agaricomycetes</taxon>
        <taxon>Agaricomycetidae</taxon>
        <taxon>Agaricales</taxon>
        <taxon>Agaricineae</taxon>
        <taxon>Hymenogastraceae</taxon>
        <taxon>Gymnopilus</taxon>
    </lineage>
</organism>
<accession>A0A409VTB4</accession>
<feature type="compositionally biased region" description="Low complexity" evidence="13">
    <location>
        <begin position="460"/>
        <end position="491"/>
    </location>
</feature>
<feature type="transmembrane region" description="Helical" evidence="14">
    <location>
        <begin position="209"/>
        <end position="229"/>
    </location>
</feature>
<evidence type="ECO:0000256" key="2">
    <source>
        <dbReference type="ARBA" id="ARBA00004141"/>
    </source>
</evidence>
<keyword evidence="6 14" id="KW-0812">Transmembrane</keyword>
<comment type="catalytic activity">
    <reaction evidence="1">
        <text>S-ubiquitinyl-[E2 ubiquitin-conjugating enzyme]-L-cysteine + [acceptor protein]-L-lysine = [E2 ubiquitin-conjugating enzyme]-L-cysteine + N(6)-ubiquitinyl-[acceptor protein]-L-lysine.</text>
        <dbReference type="EC" id="2.3.2.27"/>
    </reaction>
</comment>
<evidence type="ECO:0000256" key="9">
    <source>
        <dbReference type="ARBA" id="ARBA00022786"/>
    </source>
</evidence>
<feature type="compositionally biased region" description="Basic and acidic residues" evidence="13">
    <location>
        <begin position="370"/>
        <end position="382"/>
    </location>
</feature>
<evidence type="ECO:0000256" key="4">
    <source>
        <dbReference type="ARBA" id="ARBA00012483"/>
    </source>
</evidence>
<dbReference type="GO" id="GO:0008270">
    <property type="term" value="F:zinc ion binding"/>
    <property type="evidence" value="ECO:0007669"/>
    <property type="project" value="UniProtKB-KW"/>
</dbReference>
<dbReference type="OrthoDB" id="264354at2759"/>
<keyword evidence="10" id="KW-0862">Zinc</keyword>
<dbReference type="EC" id="2.3.2.27" evidence="4"/>
<evidence type="ECO:0000256" key="5">
    <source>
        <dbReference type="ARBA" id="ARBA00022679"/>
    </source>
</evidence>
<comment type="subcellular location">
    <subcellularLocation>
        <location evidence="2">Membrane</location>
        <topology evidence="2">Multi-pass membrane protein</topology>
    </subcellularLocation>
</comment>
<keyword evidence="5" id="KW-0808">Transferase</keyword>
<protein>
    <recommendedName>
        <fullName evidence="4">RING-type E3 ubiquitin transferase</fullName>
        <ecNumber evidence="4">2.3.2.27</ecNumber>
    </recommendedName>
</protein>
<evidence type="ECO:0000256" key="10">
    <source>
        <dbReference type="ARBA" id="ARBA00022833"/>
    </source>
</evidence>
<evidence type="ECO:0000256" key="6">
    <source>
        <dbReference type="ARBA" id="ARBA00022692"/>
    </source>
</evidence>
<feature type="compositionally biased region" description="Acidic residues" evidence="13">
    <location>
        <begin position="428"/>
        <end position="437"/>
    </location>
</feature>
<evidence type="ECO:0000313" key="16">
    <source>
        <dbReference type="EMBL" id="PPQ69487.1"/>
    </source>
</evidence>
<dbReference type="Gene3D" id="3.30.40.10">
    <property type="entry name" value="Zinc/RING finger domain, C3HC4 (zinc finger)"/>
    <property type="match status" value="1"/>
</dbReference>
<feature type="region of interest" description="Disordered" evidence="13">
    <location>
        <begin position="369"/>
        <end position="815"/>
    </location>
</feature>
<feature type="compositionally biased region" description="Basic residues" evidence="13">
    <location>
        <begin position="388"/>
        <end position="414"/>
    </location>
</feature>
<feature type="compositionally biased region" description="Basic and acidic residues" evidence="13">
    <location>
        <begin position="656"/>
        <end position="677"/>
    </location>
</feature>
<feature type="non-terminal residue" evidence="16">
    <location>
        <position position="1042"/>
    </location>
</feature>
<feature type="compositionally biased region" description="Polar residues" evidence="13">
    <location>
        <begin position="514"/>
        <end position="538"/>
    </location>
</feature>
<dbReference type="InterPro" id="IPR013083">
    <property type="entry name" value="Znf_RING/FYVE/PHD"/>
</dbReference>
<dbReference type="GO" id="GO:0061630">
    <property type="term" value="F:ubiquitin protein ligase activity"/>
    <property type="evidence" value="ECO:0007669"/>
    <property type="project" value="UniProtKB-EC"/>
</dbReference>
<dbReference type="GO" id="GO:0005789">
    <property type="term" value="C:endoplasmic reticulum membrane"/>
    <property type="evidence" value="ECO:0007669"/>
    <property type="project" value="TreeGrafter"/>
</dbReference>
<feature type="compositionally biased region" description="Basic and acidic residues" evidence="13">
    <location>
        <begin position="629"/>
        <end position="638"/>
    </location>
</feature>
<dbReference type="InParanoid" id="A0A409VTB4"/>
<evidence type="ECO:0000259" key="15">
    <source>
        <dbReference type="PROSITE" id="PS51292"/>
    </source>
</evidence>
<comment type="caution">
    <text evidence="16">The sequence shown here is derived from an EMBL/GenBank/DDBJ whole genome shotgun (WGS) entry which is preliminary data.</text>
</comment>
<dbReference type="EMBL" id="NHYE01005571">
    <property type="protein sequence ID" value="PPQ69487.1"/>
    <property type="molecule type" value="Genomic_DNA"/>
</dbReference>
<keyword evidence="9" id="KW-0833">Ubl conjugation pathway</keyword>
<feature type="transmembrane region" description="Helical" evidence="14">
    <location>
        <begin position="928"/>
        <end position="949"/>
    </location>
</feature>
<feature type="transmembrane region" description="Helical" evidence="14">
    <location>
        <begin position="984"/>
        <end position="1009"/>
    </location>
</feature>
<dbReference type="GO" id="GO:0036503">
    <property type="term" value="P:ERAD pathway"/>
    <property type="evidence" value="ECO:0007669"/>
    <property type="project" value="TreeGrafter"/>
</dbReference>
<comment type="pathway">
    <text evidence="3">Protein modification; protein ubiquitination.</text>
</comment>
<feature type="compositionally biased region" description="Basic and acidic residues" evidence="13">
    <location>
        <begin position="736"/>
        <end position="747"/>
    </location>
</feature>
<proteinExistence type="predicted"/>
<feature type="compositionally biased region" description="Acidic residues" evidence="13">
    <location>
        <begin position="723"/>
        <end position="735"/>
    </location>
</feature>
<reference evidence="16 17" key="1">
    <citation type="journal article" date="2018" name="Evol. Lett.">
        <title>Horizontal gene cluster transfer increased hallucinogenic mushroom diversity.</title>
        <authorList>
            <person name="Reynolds H.T."/>
            <person name="Vijayakumar V."/>
            <person name="Gluck-Thaler E."/>
            <person name="Korotkin H.B."/>
            <person name="Matheny P.B."/>
            <person name="Slot J.C."/>
        </authorList>
    </citation>
    <scope>NUCLEOTIDE SEQUENCE [LARGE SCALE GENOMIC DNA]</scope>
    <source>
        <strain evidence="16 17">SRW20</strain>
    </source>
</reference>
<dbReference type="PANTHER" id="PTHR13145">
    <property type="entry name" value="SSM4 PROTEIN"/>
    <property type="match status" value="1"/>
</dbReference>
<feature type="compositionally biased region" description="Acidic residues" evidence="13">
    <location>
        <begin position="798"/>
        <end position="815"/>
    </location>
</feature>
<keyword evidence="8" id="KW-0863">Zinc-finger</keyword>
<feature type="compositionally biased region" description="Basic and acidic residues" evidence="13">
    <location>
        <begin position="782"/>
        <end position="797"/>
    </location>
</feature>
<dbReference type="PANTHER" id="PTHR13145:SF0">
    <property type="entry name" value="E3 UBIQUITIN-PROTEIN LIGASE MARCHF6"/>
    <property type="match status" value="1"/>
</dbReference>
<name>A0A409VTB4_9AGAR</name>
<keyword evidence="12 14" id="KW-0472">Membrane</keyword>
<dbReference type="InterPro" id="IPR011016">
    <property type="entry name" value="Znf_RING-CH"/>
</dbReference>
<dbReference type="Proteomes" id="UP000284706">
    <property type="component" value="Unassembled WGS sequence"/>
</dbReference>
<feature type="transmembrane region" description="Helical" evidence="14">
    <location>
        <begin position="89"/>
        <end position="113"/>
    </location>
</feature>
<keyword evidence="17" id="KW-1185">Reference proteome</keyword>
<dbReference type="PROSITE" id="PS51292">
    <property type="entry name" value="ZF_RING_CH"/>
    <property type="match status" value="1"/>
</dbReference>
<feature type="compositionally biased region" description="Low complexity" evidence="13">
    <location>
        <begin position="547"/>
        <end position="569"/>
    </location>
</feature>
<keyword evidence="11 14" id="KW-1133">Transmembrane helix</keyword>
<gene>
    <name evidence="16" type="ORF">CVT26_002833</name>
</gene>